<accession>A0A0R1PY77</accession>
<dbReference type="PROSITE" id="PS51343">
    <property type="entry name" value="PII_GLNB_DOM"/>
    <property type="match status" value="1"/>
</dbReference>
<dbReference type="SMART" id="SM00938">
    <property type="entry name" value="P-II"/>
    <property type="match status" value="1"/>
</dbReference>
<gene>
    <name evidence="1" type="ORF">FD20_GL002044</name>
</gene>
<name>A0A0R1PY77_9LACO</name>
<dbReference type="EMBL" id="AZEG01000057">
    <property type="protein sequence ID" value="KRL33000.1"/>
    <property type="molecule type" value="Genomic_DNA"/>
</dbReference>
<dbReference type="OrthoDB" id="9802729at2"/>
<dbReference type="RefSeq" id="WP_057738800.1">
    <property type="nucleotide sequence ID" value="NZ_AZEG01000057.1"/>
</dbReference>
<dbReference type="InterPro" id="IPR011322">
    <property type="entry name" value="N-reg_PII-like_a/b"/>
</dbReference>
<dbReference type="Proteomes" id="UP000051155">
    <property type="component" value="Unassembled WGS sequence"/>
</dbReference>
<dbReference type="STRING" id="1423812.FD20_GL002044"/>
<dbReference type="InterPro" id="IPR002187">
    <property type="entry name" value="N-reg_PII"/>
</dbReference>
<organism evidence="1 2">
    <name type="scientific">Liquorilactobacillus uvarum DSM 19971</name>
    <dbReference type="NCBI Taxonomy" id="1423812"/>
    <lineage>
        <taxon>Bacteria</taxon>
        <taxon>Bacillati</taxon>
        <taxon>Bacillota</taxon>
        <taxon>Bacilli</taxon>
        <taxon>Lactobacillales</taxon>
        <taxon>Lactobacillaceae</taxon>
        <taxon>Liquorilactobacillus</taxon>
    </lineage>
</organism>
<dbReference type="PRINTS" id="PR00340">
    <property type="entry name" value="PIIGLNB"/>
</dbReference>
<dbReference type="InterPro" id="IPR015867">
    <property type="entry name" value="N-reg_PII/ATP_PRibTrfase_C"/>
</dbReference>
<dbReference type="PANTHER" id="PTHR30115">
    <property type="entry name" value="NITROGEN REGULATORY PROTEIN P-II"/>
    <property type="match status" value="1"/>
</dbReference>
<dbReference type="PATRIC" id="fig|1423812.3.peg.2171"/>
<dbReference type="PANTHER" id="PTHR30115:SF11">
    <property type="entry name" value="NITROGEN REGULATORY PROTEIN P-II HOMOLOG"/>
    <property type="match status" value="1"/>
</dbReference>
<keyword evidence="2" id="KW-1185">Reference proteome</keyword>
<dbReference type="GO" id="GO:0005829">
    <property type="term" value="C:cytosol"/>
    <property type="evidence" value="ECO:0007669"/>
    <property type="project" value="TreeGrafter"/>
</dbReference>
<dbReference type="Gene3D" id="3.30.70.120">
    <property type="match status" value="1"/>
</dbReference>
<dbReference type="GO" id="GO:0006808">
    <property type="term" value="P:regulation of nitrogen utilization"/>
    <property type="evidence" value="ECO:0007669"/>
    <property type="project" value="InterPro"/>
</dbReference>
<proteinExistence type="predicted"/>
<dbReference type="GO" id="GO:0030234">
    <property type="term" value="F:enzyme regulator activity"/>
    <property type="evidence" value="ECO:0007669"/>
    <property type="project" value="InterPro"/>
</dbReference>
<dbReference type="Pfam" id="PF00543">
    <property type="entry name" value="P-II"/>
    <property type="match status" value="1"/>
</dbReference>
<evidence type="ECO:0000313" key="1">
    <source>
        <dbReference type="EMBL" id="KRL33000.1"/>
    </source>
</evidence>
<evidence type="ECO:0000313" key="2">
    <source>
        <dbReference type="Proteomes" id="UP000051155"/>
    </source>
</evidence>
<dbReference type="AlphaFoldDB" id="A0A0R1PY77"/>
<sequence length="113" mass="12566">MKELEFIINGQKLELLKRVLSKNGKYGATFDFVMGYGHQQGHGQIYTRDDNQTTNILPKVSIKTVVPDEIVDGLINDVTNELSDGSFGDGKIFVRTIDDSIQIRTKAHGIDAL</sequence>
<comment type="caution">
    <text evidence="1">The sequence shown here is derived from an EMBL/GenBank/DDBJ whole genome shotgun (WGS) entry which is preliminary data.</text>
</comment>
<evidence type="ECO:0008006" key="3">
    <source>
        <dbReference type="Google" id="ProtNLM"/>
    </source>
</evidence>
<protein>
    <recommendedName>
        <fullName evidence="3">Nitrogen regulatory protein P-II</fullName>
    </recommendedName>
</protein>
<dbReference type="SUPFAM" id="SSF54913">
    <property type="entry name" value="GlnB-like"/>
    <property type="match status" value="1"/>
</dbReference>
<reference evidence="1 2" key="1">
    <citation type="journal article" date="2015" name="Genome Announc.">
        <title>Expanding the biotechnology potential of lactobacilli through comparative genomics of 213 strains and associated genera.</title>
        <authorList>
            <person name="Sun Z."/>
            <person name="Harris H.M."/>
            <person name="McCann A."/>
            <person name="Guo C."/>
            <person name="Argimon S."/>
            <person name="Zhang W."/>
            <person name="Yang X."/>
            <person name="Jeffery I.B."/>
            <person name="Cooney J.C."/>
            <person name="Kagawa T.F."/>
            <person name="Liu W."/>
            <person name="Song Y."/>
            <person name="Salvetti E."/>
            <person name="Wrobel A."/>
            <person name="Rasinkangas P."/>
            <person name="Parkhill J."/>
            <person name="Rea M.C."/>
            <person name="O'Sullivan O."/>
            <person name="Ritari J."/>
            <person name="Douillard F.P."/>
            <person name="Paul Ross R."/>
            <person name="Yang R."/>
            <person name="Briner A.E."/>
            <person name="Felis G.E."/>
            <person name="de Vos W.M."/>
            <person name="Barrangou R."/>
            <person name="Klaenhammer T.R."/>
            <person name="Caufield P.W."/>
            <person name="Cui Y."/>
            <person name="Zhang H."/>
            <person name="O'Toole P.W."/>
        </authorList>
    </citation>
    <scope>NUCLEOTIDE SEQUENCE [LARGE SCALE GENOMIC DNA]</scope>
    <source>
        <strain evidence="1 2">DSM 19971</strain>
    </source>
</reference>
<dbReference type="GO" id="GO:0005524">
    <property type="term" value="F:ATP binding"/>
    <property type="evidence" value="ECO:0007669"/>
    <property type="project" value="TreeGrafter"/>
</dbReference>